<name>A0A0H2MEP5_9PROT</name>
<keyword evidence="1" id="KW-0732">Signal</keyword>
<organism evidence="2 3">
    <name type="scientific">Kiloniella spongiae</name>
    <dbReference type="NCBI Taxonomy" id="1489064"/>
    <lineage>
        <taxon>Bacteria</taxon>
        <taxon>Pseudomonadati</taxon>
        <taxon>Pseudomonadota</taxon>
        <taxon>Alphaproteobacteria</taxon>
        <taxon>Rhodospirillales</taxon>
        <taxon>Kiloniellaceae</taxon>
        <taxon>Kiloniella</taxon>
    </lineage>
</organism>
<evidence type="ECO:0008006" key="4">
    <source>
        <dbReference type="Google" id="ProtNLM"/>
    </source>
</evidence>
<feature type="chain" id="PRO_5002597000" description="Lipoprotein" evidence="1">
    <location>
        <begin position="23"/>
        <end position="187"/>
    </location>
</feature>
<evidence type="ECO:0000313" key="2">
    <source>
        <dbReference type="EMBL" id="KLN60853.1"/>
    </source>
</evidence>
<sequence>MLKRFISPLVFALFTASCISSGDLTLVRTATYGAYTSGDAVLAANHSPIKIVLQESVSSPEPGAAITSAMEQYGPKWFRATYSSTVADHNTQGYELRWIYNAPINANEDRLCDDDYGNSLEISKEPTHTLLAAFCRKSTFLSSIRATIIEDLNTDKFRKTVGYMGRKLMPIRNPDRIENCRTIEECL</sequence>
<keyword evidence="3" id="KW-1185">Reference proteome</keyword>
<dbReference type="RefSeq" id="WP_047764066.1">
    <property type="nucleotide sequence ID" value="NZ_LAQL01000006.1"/>
</dbReference>
<dbReference type="Proteomes" id="UP000035444">
    <property type="component" value="Unassembled WGS sequence"/>
</dbReference>
<accession>A0A0H2MEP5</accession>
<gene>
    <name evidence="2" type="ORF">WH96_10340</name>
</gene>
<feature type="signal peptide" evidence="1">
    <location>
        <begin position="1"/>
        <end position="22"/>
    </location>
</feature>
<evidence type="ECO:0000313" key="3">
    <source>
        <dbReference type="Proteomes" id="UP000035444"/>
    </source>
</evidence>
<proteinExistence type="predicted"/>
<dbReference type="EMBL" id="LAQL01000006">
    <property type="protein sequence ID" value="KLN60853.1"/>
    <property type="molecule type" value="Genomic_DNA"/>
</dbReference>
<dbReference type="PROSITE" id="PS51257">
    <property type="entry name" value="PROKAR_LIPOPROTEIN"/>
    <property type="match status" value="1"/>
</dbReference>
<protein>
    <recommendedName>
        <fullName evidence="4">Lipoprotein</fullName>
    </recommendedName>
</protein>
<dbReference type="AlphaFoldDB" id="A0A0H2MEP5"/>
<dbReference type="OrthoDB" id="8478390at2"/>
<evidence type="ECO:0000256" key="1">
    <source>
        <dbReference type="SAM" id="SignalP"/>
    </source>
</evidence>
<comment type="caution">
    <text evidence="2">The sequence shown here is derived from an EMBL/GenBank/DDBJ whole genome shotgun (WGS) entry which is preliminary data.</text>
</comment>
<reference evidence="2 3" key="1">
    <citation type="submission" date="2015-03" db="EMBL/GenBank/DDBJ databases">
        <title>Genome Sequence of Kiloniella spongiae MEBiC09566, isolated from a marine sponge.</title>
        <authorList>
            <person name="Shao Z."/>
            <person name="Wang L."/>
            <person name="Li X."/>
        </authorList>
    </citation>
    <scope>NUCLEOTIDE SEQUENCE [LARGE SCALE GENOMIC DNA]</scope>
    <source>
        <strain evidence="2 3">MEBiC09566</strain>
    </source>
</reference>